<keyword evidence="1" id="KW-0812">Transmembrane</keyword>
<dbReference type="PATRIC" id="fig|1454003.3.peg.1691"/>
<dbReference type="EMBL" id="JEMX01000029">
    <property type="protein sequence ID" value="EXI80733.1"/>
    <property type="molecule type" value="Genomic_DNA"/>
</dbReference>
<evidence type="ECO:0000256" key="1">
    <source>
        <dbReference type="SAM" id="Phobius"/>
    </source>
</evidence>
<proteinExistence type="predicted"/>
<comment type="caution">
    <text evidence="2">The sequence shown here is derived from an EMBL/GenBank/DDBJ whole genome shotgun (WGS) entry which is preliminary data.</text>
</comment>
<evidence type="ECO:0000313" key="2">
    <source>
        <dbReference type="EMBL" id="EXI80733.1"/>
    </source>
</evidence>
<dbReference type="STRING" id="1454003.AW10_01640"/>
<feature type="transmembrane region" description="Helical" evidence="1">
    <location>
        <begin position="12"/>
        <end position="28"/>
    </location>
</feature>
<accession>A0A011NDG2</accession>
<gene>
    <name evidence="2" type="ORF">AW10_01640</name>
</gene>
<dbReference type="Proteomes" id="UP000021816">
    <property type="component" value="Unassembled WGS sequence"/>
</dbReference>
<keyword evidence="1" id="KW-0472">Membrane</keyword>
<protein>
    <submittedName>
        <fullName evidence="2">Uncharacterized protein</fullName>
    </submittedName>
</protein>
<dbReference type="AlphaFoldDB" id="A0A011NDG2"/>
<keyword evidence="1" id="KW-1133">Transmembrane helix</keyword>
<evidence type="ECO:0000313" key="3">
    <source>
        <dbReference type="Proteomes" id="UP000021816"/>
    </source>
</evidence>
<sequence>MNEHPPQQTNLFLPLLLIALAPVVWFGFQASQLNQERSQLANLRVNQESTYQNAQKMRAQLDSLAAGTQKLASAGNKNAQALVSALQQRGITINAEAKPAAQ</sequence>
<name>A0A011NDG2_9PROT</name>
<reference evidence="2 3" key="1">
    <citation type="submission" date="2014-02" db="EMBL/GenBank/DDBJ databases">
        <title>Expanding our view of genomic diversity in Candidatus Accumulibacter clades.</title>
        <authorList>
            <person name="Skennerton C.T."/>
            <person name="Barr J.J."/>
            <person name="Slater F.R."/>
            <person name="Bond P.L."/>
            <person name="Tyson G.W."/>
        </authorList>
    </citation>
    <scope>NUCLEOTIDE SEQUENCE [LARGE SCALE GENOMIC DNA]</scope>
    <source>
        <strain evidence="3">BA-92</strain>
    </source>
</reference>
<organism evidence="2 3">
    <name type="scientific">Candidatus Accumulibacter appositus</name>
    <dbReference type="NCBI Taxonomy" id="1454003"/>
    <lineage>
        <taxon>Bacteria</taxon>
        <taxon>Pseudomonadati</taxon>
        <taxon>Pseudomonadota</taxon>
        <taxon>Betaproteobacteria</taxon>
        <taxon>Candidatus Accumulibacter</taxon>
    </lineage>
</organism>